<organism evidence="1 2">
    <name type="scientific">Phytophthora sojae (strain P6497)</name>
    <name type="common">Soybean stem and root rot agent</name>
    <name type="synonym">Phytophthora megasperma f. sp. glycines</name>
    <dbReference type="NCBI Taxonomy" id="1094619"/>
    <lineage>
        <taxon>Eukaryota</taxon>
        <taxon>Sar</taxon>
        <taxon>Stramenopiles</taxon>
        <taxon>Oomycota</taxon>
        <taxon>Peronosporomycetes</taxon>
        <taxon>Peronosporales</taxon>
        <taxon>Peronosporaceae</taxon>
        <taxon>Phytophthora</taxon>
    </lineage>
</organism>
<dbReference type="RefSeq" id="XP_009536301.1">
    <property type="nucleotide sequence ID" value="XM_009538006.1"/>
</dbReference>
<accession>G5A8A3</accession>
<dbReference type="AlphaFoldDB" id="G5A8A3"/>
<dbReference type="KEGG" id="psoj:PHYSODRAFT_306185"/>
<sequence length="571" mass="65229">MTSIHAIPCILPRRSPHNRLCCNDGRALGIPIAVVQGAQGRDQLLVTGRRRRNEDYELTPEDEVKFQREFQHVQEALALLSVVAHADYKVWRYLLETHGGLYNVNLRREISTFGQKEDARYGDVIMPRFLLRTRVKAIKTMGNGPFSSDLVRFCGPNLHDNPSEEYLDALSRIAALDPNLTADTPGVDIKAPVRPITCVFDTFDKDSIGGDIPRLQLSAVHVDCRNCTSSSGAPILWKFDDRGEPNLDWDPITLESDIPFVRTFSDDGTSEWVDAIIPGLGQCQVQRDDLEIDFCEDDRDLWEGLPMILATIGSSLTFLGLDYHKGGIKDILRHCPNLQELTFCVGFTMFRFNFSNYDGSADQFDYDWRDIEALTQALSDNDNPLAKCLRHLRVRFYWLCTREHVDDPKVYNPRIETDVEALLRMLQVNRSLEFLDVHWPPPYHGYIGNLREHHLEPISRPSQARDSKLALLSVILAPYQAPELSTDMAKVAAPRCELSHLDEYILSRIFEFAAPPVLRQVYARRLYEVSWMAQGEEEINYGWQTEAFYHSSTYCFPSQGMSMRSFIGFIV</sequence>
<dbReference type="Proteomes" id="UP000002640">
    <property type="component" value="Unassembled WGS sequence"/>
</dbReference>
<name>G5A8A3_PHYSP</name>
<evidence type="ECO:0000313" key="2">
    <source>
        <dbReference type="Proteomes" id="UP000002640"/>
    </source>
</evidence>
<dbReference type="InParanoid" id="G5A8A3"/>
<protein>
    <submittedName>
        <fullName evidence="1">Uncharacterized protein</fullName>
    </submittedName>
</protein>
<gene>
    <name evidence="1" type="ORF">PHYSODRAFT_306185</name>
</gene>
<proteinExistence type="predicted"/>
<evidence type="ECO:0000313" key="1">
    <source>
        <dbReference type="EMBL" id="EGZ08129.1"/>
    </source>
</evidence>
<dbReference type="EMBL" id="JH159161">
    <property type="protein sequence ID" value="EGZ08129.1"/>
    <property type="molecule type" value="Genomic_DNA"/>
</dbReference>
<keyword evidence="2" id="KW-1185">Reference proteome</keyword>
<dbReference type="GeneID" id="20642661"/>
<reference evidence="1 2" key="1">
    <citation type="journal article" date="2006" name="Science">
        <title>Phytophthora genome sequences uncover evolutionary origins and mechanisms of pathogenesis.</title>
        <authorList>
            <person name="Tyler B.M."/>
            <person name="Tripathy S."/>
            <person name="Zhang X."/>
            <person name="Dehal P."/>
            <person name="Jiang R.H."/>
            <person name="Aerts A."/>
            <person name="Arredondo F.D."/>
            <person name="Baxter L."/>
            <person name="Bensasson D."/>
            <person name="Beynon J.L."/>
            <person name="Chapman J."/>
            <person name="Damasceno C.M."/>
            <person name="Dorrance A.E."/>
            <person name="Dou D."/>
            <person name="Dickerman A.W."/>
            <person name="Dubchak I.L."/>
            <person name="Garbelotto M."/>
            <person name="Gijzen M."/>
            <person name="Gordon S.G."/>
            <person name="Govers F."/>
            <person name="Grunwald N.J."/>
            <person name="Huang W."/>
            <person name="Ivors K.L."/>
            <person name="Jones R.W."/>
            <person name="Kamoun S."/>
            <person name="Krampis K."/>
            <person name="Lamour K.H."/>
            <person name="Lee M.K."/>
            <person name="McDonald W.H."/>
            <person name="Medina M."/>
            <person name="Meijer H.J."/>
            <person name="Nordberg E.K."/>
            <person name="Maclean D.J."/>
            <person name="Ospina-Giraldo M.D."/>
            <person name="Morris P.F."/>
            <person name="Phuntumart V."/>
            <person name="Putnam N.H."/>
            <person name="Rash S."/>
            <person name="Rose J.K."/>
            <person name="Sakihama Y."/>
            <person name="Salamov A.A."/>
            <person name="Savidor A."/>
            <person name="Scheuring C.F."/>
            <person name="Smith B.M."/>
            <person name="Sobral B.W."/>
            <person name="Terry A."/>
            <person name="Torto-Alalibo T.A."/>
            <person name="Win J."/>
            <person name="Xu Z."/>
            <person name="Zhang H."/>
            <person name="Grigoriev I.V."/>
            <person name="Rokhsar D.S."/>
            <person name="Boore J.L."/>
        </authorList>
    </citation>
    <scope>NUCLEOTIDE SEQUENCE [LARGE SCALE GENOMIC DNA]</scope>
    <source>
        <strain evidence="1 2">P6497</strain>
    </source>
</reference>